<name>A0AAV4ZZ66_9AGAM</name>
<dbReference type="InterPro" id="IPR000537">
    <property type="entry name" value="UbiA_prenyltransferase"/>
</dbReference>
<evidence type="ECO:0000313" key="11">
    <source>
        <dbReference type="Proteomes" id="UP001050691"/>
    </source>
</evidence>
<comment type="cofactor">
    <cofactor evidence="1">
        <name>Mg(2+)</name>
        <dbReference type="ChEBI" id="CHEBI:18420"/>
    </cofactor>
</comment>
<evidence type="ECO:0000256" key="8">
    <source>
        <dbReference type="ARBA" id="ARBA00023136"/>
    </source>
</evidence>
<evidence type="ECO:0000256" key="2">
    <source>
        <dbReference type="ARBA" id="ARBA00004141"/>
    </source>
</evidence>
<comment type="caution">
    <text evidence="10">The sequence shown here is derived from an EMBL/GenBank/DDBJ whole genome shotgun (WGS) entry which is preliminary data.</text>
</comment>
<gene>
    <name evidence="10" type="primary">COQ2</name>
    <name evidence="10" type="ORF">Clacol_001838</name>
</gene>
<dbReference type="GO" id="GO:0005743">
    <property type="term" value="C:mitochondrial inner membrane"/>
    <property type="evidence" value="ECO:0007669"/>
    <property type="project" value="TreeGrafter"/>
</dbReference>
<comment type="pathway">
    <text evidence="3">Secondary metabolite biosynthesis.</text>
</comment>
<dbReference type="AlphaFoldDB" id="A0AAV4ZZ66"/>
<dbReference type="GO" id="GO:0006744">
    <property type="term" value="P:ubiquinone biosynthetic process"/>
    <property type="evidence" value="ECO:0007669"/>
    <property type="project" value="TreeGrafter"/>
</dbReference>
<dbReference type="FunFam" id="1.10.357.140:FF:000008">
    <property type="entry name" value="4-hydroxybenzoate octaprenyltransferase"/>
    <property type="match status" value="1"/>
</dbReference>
<feature type="transmembrane region" description="Helical" evidence="9">
    <location>
        <begin position="16"/>
        <end position="38"/>
    </location>
</feature>
<evidence type="ECO:0000256" key="7">
    <source>
        <dbReference type="ARBA" id="ARBA00022989"/>
    </source>
</evidence>
<keyword evidence="5" id="KW-0808">Transferase</keyword>
<dbReference type="CDD" id="cd13959">
    <property type="entry name" value="PT_UbiA_COQ2"/>
    <property type="match status" value="1"/>
</dbReference>
<evidence type="ECO:0000256" key="5">
    <source>
        <dbReference type="ARBA" id="ARBA00022679"/>
    </source>
</evidence>
<accession>A0AAV4ZZ66</accession>
<dbReference type="InterPro" id="IPR030470">
    <property type="entry name" value="UbiA_prenylTrfase_CS"/>
</dbReference>
<keyword evidence="7 9" id="KW-1133">Transmembrane helix</keyword>
<comment type="similarity">
    <text evidence="4">Belongs to the UbiA prenyltransferase family.</text>
</comment>
<evidence type="ECO:0000256" key="4">
    <source>
        <dbReference type="ARBA" id="ARBA00005985"/>
    </source>
</evidence>
<dbReference type="Proteomes" id="UP001050691">
    <property type="component" value="Unassembled WGS sequence"/>
</dbReference>
<feature type="transmembrane region" description="Helical" evidence="9">
    <location>
        <begin position="59"/>
        <end position="78"/>
    </location>
</feature>
<evidence type="ECO:0000313" key="10">
    <source>
        <dbReference type="EMBL" id="GJJ07634.1"/>
    </source>
</evidence>
<dbReference type="Gene3D" id="1.10.357.140">
    <property type="entry name" value="UbiA prenyltransferase"/>
    <property type="match status" value="1"/>
</dbReference>
<dbReference type="Pfam" id="PF01040">
    <property type="entry name" value="UbiA"/>
    <property type="match status" value="1"/>
</dbReference>
<dbReference type="PANTHER" id="PTHR11048">
    <property type="entry name" value="PRENYLTRANSFERASES"/>
    <property type="match status" value="1"/>
</dbReference>
<protein>
    <submittedName>
        <fullName evidence="10">Para-hydroxybenzoate--polyprenyltransferase</fullName>
    </submittedName>
</protein>
<keyword evidence="8 9" id="KW-0472">Membrane</keyword>
<dbReference type="PROSITE" id="PS00943">
    <property type="entry name" value="UBIA"/>
    <property type="match status" value="1"/>
</dbReference>
<keyword evidence="6 9" id="KW-0812">Transmembrane</keyword>
<keyword evidence="11" id="KW-1185">Reference proteome</keyword>
<dbReference type="GO" id="GO:0016765">
    <property type="term" value="F:transferase activity, transferring alkyl or aryl (other than methyl) groups"/>
    <property type="evidence" value="ECO:0007669"/>
    <property type="project" value="InterPro"/>
</dbReference>
<dbReference type="InterPro" id="IPR039653">
    <property type="entry name" value="Prenyltransferase"/>
</dbReference>
<dbReference type="InterPro" id="IPR044878">
    <property type="entry name" value="UbiA_sf"/>
</dbReference>
<sequence length="120" mass="13351">MSSYALSTSPWVPASYLALFGTGAIIMRGAGCTINDLWDRKLDRAVERTKDRPLARNDITPTKAIVFLGGQLSVGLAVLLQLNWYSIFLGAASLPIVTLYPFMKRITYWPQFVLVPKKSE</sequence>
<evidence type="ECO:0000256" key="1">
    <source>
        <dbReference type="ARBA" id="ARBA00001946"/>
    </source>
</evidence>
<dbReference type="EMBL" id="BPWL01000002">
    <property type="protein sequence ID" value="GJJ07634.1"/>
    <property type="molecule type" value="Genomic_DNA"/>
</dbReference>
<dbReference type="PANTHER" id="PTHR11048:SF28">
    <property type="entry name" value="4-HYDROXYBENZOATE POLYPRENYLTRANSFERASE, MITOCHONDRIAL"/>
    <property type="match status" value="1"/>
</dbReference>
<organism evidence="10 11">
    <name type="scientific">Clathrus columnatus</name>
    <dbReference type="NCBI Taxonomy" id="1419009"/>
    <lineage>
        <taxon>Eukaryota</taxon>
        <taxon>Fungi</taxon>
        <taxon>Dikarya</taxon>
        <taxon>Basidiomycota</taxon>
        <taxon>Agaricomycotina</taxon>
        <taxon>Agaricomycetes</taxon>
        <taxon>Phallomycetidae</taxon>
        <taxon>Phallales</taxon>
        <taxon>Clathraceae</taxon>
        <taxon>Clathrus</taxon>
    </lineage>
</organism>
<evidence type="ECO:0000256" key="9">
    <source>
        <dbReference type="SAM" id="Phobius"/>
    </source>
</evidence>
<reference evidence="10" key="1">
    <citation type="submission" date="2021-10" db="EMBL/GenBank/DDBJ databases">
        <title>De novo Genome Assembly of Clathrus columnatus (Basidiomycota, Fungi) Using Illumina and Nanopore Sequence Data.</title>
        <authorList>
            <person name="Ogiso-Tanaka E."/>
            <person name="Itagaki H."/>
            <person name="Hosoya T."/>
            <person name="Hosaka K."/>
        </authorList>
    </citation>
    <scope>NUCLEOTIDE SEQUENCE</scope>
    <source>
        <strain evidence="10">MO-923</strain>
    </source>
</reference>
<comment type="subcellular location">
    <subcellularLocation>
        <location evidence="2">Membrane</location>
        <topology evidence="2">Multi-pass membrane protein</topology>
    </subcellularLocation>
</comment>
<evidence type="ECO:0000256" key="3">
    <source>
        <dbReference type="ARBA" id="ARBA00005179"/>
    </source>
</evidence>
<evidence type="ECO:0000256" key="6">
    <source>
        <dbReference type="ARBA" id="ARBA00022692"/>
    </source>
</evidence>
<proteinExistence type="inferred from homology"/>